<feature type="domain" description="Glycosyl hydrolase family 13 catalytic" evidence="2">
    <location>
        <begin position="16"/>
        <end position="417"/>
    </location>
</feature>
<dbReference type="InterPro" id="IPR045857">
    <property type="entry name" value="O16G_dom_2"/>
</dbReference>
<dbReference type="Proteomes" id="UP001597526">
    <property type="component" value="Unassembled WGS sequence"/>
</dbReference>
<protein>
    <submittedName>
        <fullName evidence="3">Alpha-glucosidase</fullName>
        <ecNumber evidence="3">3.2.1.20</ecNumber>
    </submittedName>
</protein>
<evidence type="ECO:0000313" key="4">
    <source>
        <dbReference type="Proteomes" id="UP001597526"/>
    </source>
</evidence>
<proteinExistence type="inferred from homology"/>
<dbReference type="InterPro" id="IPR013780">
    <property type="entry name" value="Glyco_hydro_b"/>
</dbReference>
<comment type="similarity">
    <text evidence="1">Belongs to the glycosyl hydrolase 13 family.</text>
</comment>
<organism evidence="3 4">
    <name type="scientific">Croceitalea marina</name>
    <dbReference type="NCBI Taxonomy" id="1775166"/>
    <lineage>
        <taxon>Bacteria</taxon>
        <taxon>Pseudomonadati</taxon>
        <taxon>Bacteroidota</taxon>
        <taxon>Flavobacteriia</taxon>
        <taxon>Flavobacteriales</taxon>
        <taxon>Flavobacteriaceae</taxon>
        <taxon>Croceitalea</taxon>
    </lineage>
</organism>
<dbReference type="CDD" id="cd11333">
    <property type="entry name" value="AmyAc_SI_OligoGlu_DGase"/>
    <property type="match status" value="1"/>
</dbReference>
<dbReference type="Gene3D" id="3.90.400.10">
    <property type="entry name" value="Oligo-1,6-glucosidase, Domain 2"/>
    <property type="match status" value="1"/>
</dbReference>
<dbReference type="Pfam" id="PF00128">
    <property type="entry name" value="Alpha-amylase"/>
    <property type="match status" value="1"/>
</dbReference>
<reference evidence="4" key="1">
    <citation type="journal article" date="2019" name="Int. J. Syst. Evol. Microbiol.">
        <title>The Global Catalogue of Microorganisms (GCM) 10K type strain sequencing project: providing services to taxonomists for standard genome sequencing and annotation.</title>
        <authorList>
            <consortium name="The Broad Institute Genomics Platform"/>
            <consortium name="The Broad Institute Genome Sequencing Center for Infectious Disease"/>
            <person name="Wu L."/>
            <person name="Ma J."/>
        </authorList>
    </citation>
    <scope>NUCLEOTIDE SEQUENCE [LARGE SCALE GENOMIC DNA]</scope>
    <source>
        <strain evidence="4">KCTC 52368</strain>
    </source>
</reference>
<dbReference type="EC" id="3.2.1.20" evidence="3"/>
<dbReference type="SMART" id="SM00642">
    <property type="entry name" value="Aamy"/>
    <property type="match status" value="1"/>
</dbReference>
<name>A0ABW5MYB7_9FLAO</name>
<accession>A0ABW5MYB7</accession>
<dbReference type="EMBL" id="JBHULB010000077">
    <property type="protein sequence ID" value="MFD2588337.1"/>
    <property type="molecule type" value="Genomic_DNA"/>
</dbReference>
<dbReference type="RefSeq" id="WP_377767868.1">
    <property type="nucleotide sequence ID" value="NZ_JBHULB010000077.1"/>
</dbReference>
<dbReference type="NCBIfam" id="NF008183">
    <property type="entry name" value="PRK10933.1"/>
    <property type="match status" value="1"/>
</dbReference>
<keyword evidence="3" id="KW-0378">Hydrolase</keyword>
<dbReference type="PANTHER" id="PTHR10357">
    <property type="entry name" value="ALPHA-AMYLASE FAMILY MEMBER"/>
    <property type="match status" value="1"/>
</dbReference>
<comment type="caution">
    <text evidence="3">The sequence shown here is derived from an EMBL/GenBank/DDBJ whole genome shotgun (WGS) entry which is preliminary data.</text>
</comment>
<dbReference type="SUPFAM" id="SSF51011">
    <property type="entry name" value="Glycosyl hydrolase domain"/>
    <property type="match status" value="1"/>
</dbReference>
<keyword evidence="4" id="KW-1185">Reference proteome</keyword>
<gene>
    <name evidence="3" type="ORF">ACFSQJ_15465</name>
</gene>
<dbReference type="Gene3D" id="3.20.20.80">
    <property type="entry name" value="Glycosidases"/>
    <property type="match status" value="1"/>
</dbReference>
<dbReference type="PANTHER" id="PTHR10357:SF179">
    <property type="entry name" value="NEUTRAL AND BASIC AMINO ACID TRANSPORT PROTEIN RBAT"/>
    <property type="match status" value="1"/>
</dbReference>
<evidence type="ECO:0000313" key="3">
    <source>
        <dbReference type="EMBL" id="MFD2588337.1"/>
    </source>
</evidence>
<dbReference type="InterPro" id="IPR006047">
    <property type="entry name" value="GH13_cat_dom"/>
</dbReference>
<dbReference type="InterPro" id="IPR017853">
    <property type="entry name" value="GH"/>
</dbReference>
<sequence>MNEFAKTWWKESVVYQIYPRSFQDSNGDGIGDLQGIISKLDYLAFLGIDVLWLSPHFDSPNDDNGYDIRDYYNVMEEFGTMKEFDLMLKRLQKNGIKLIIDLVVNHTSDEHRWFRESKSSHDNPYRDYYIWKEGVEKGRPPNNWPSFFGGSAWEWDEASGEYYLHYFGKKQPDLNWENPKVREEVYDIMRFWLDKGVDGFRMDVIPFISKHQDFLDIPEDSLNHPEFIYASGPRLHEFLEEMNREVLSKYDTMTVGEAFGVTEECTQLMTDERRNELDMVFLFDIGRIGRENWRQNEWTLPQLKAMFNIQSEVGNFHWPTQFFNNHDNPRSVSKYGNDSPKYRETSAKLLAMLLLTQKGTPFLYQGEEIGMTNYPFTSLDQFDDIEVKGNIDKVLKSGASPEEFLQELNKTSRDHARTPMQWNKKPNAGFSGGEKSWLSVNPNFEIINVESNLNNPKSVFHFYRQLIEIRRNSTDLIYGDYFDIDPGHTKVFAYTRAGIRFTYLIMLNMSDSMVKYQVRFEFQDYELLLSNIPTTPNKISTNYIELQPWEARIYKSKPITNRVEYE</sequence>
<evidence type="ECO:0000259" key="2">
    <source>
        <dbReference type="SMART" id="SM00642"/>
    </source>
</evidence>
<dbReference type="GO" id="GO:0004558">
    <property type="term" value="F:alpha-1,4-glucosidase activity"/>
    <property type="evidence" value="ECO:0007669"/>
    <property type="project" value="UniProtKB-EC"/>
</dbReference>
<keyword evidence="3" id="KW-0326">Glycosidase</keyword>
<dbReference type="SUPFAM" id="SSF51445">
    <property type="entry name" value="(Trans)glycosidases"/>
    <property type="match status" value="1"/>
</dbReference>
<evidence type="ECO:0000256" key="1">
    <source>
        <dbReference type="ARBA" id="ARBA00008061"/>
    </source>
</evidence>
<dbReference type="Gene3D" id="2.60.40.1180">
    <property type="entry name" value="Golgi alpha-mannosidase II"/>
    <property type="match status" value="1"/>
</dbReference>